<keyword evidence="2" id="KW-0449">Lipoprotein</keyword>
<dbReference type="GO" id="GO:0015562">
    <property type="term" value="F:efflux transmembrane transporter activity"/>
    <property type="evidence" value="ECO:0007669"/>
    <property type="project" value="InterPro"/>
</dbReference>
<accession>A0A7G5EIG8</accession>
<gene>
    <name evidence="3" type="ORF">HS961_13660</name>
</gene>
<keyword evidence="2" id="KW-1134">Transmembrane beta strand</keyword>
<keyword evidence="2" id="KW-0472">Membrane</keyword>
<dbReference type="SUPFAM" id="SSF56954">
    <property type="entry name" value="Outer membrane efflux proteins (OEP)"/>
    <property type="match status" value="1"/>
</dbReference>
<dbReference type="NCBIfam" id="TIGR01845">
    <property type="entry name" value="outer_NodT"/>
    <property type="match status" value="1"/>
</dbReference>
<evidence type="ECO:0000313" key="3">
    <source>
        <dbReference type="EMBL" id="QMV73793.1"/>
    </source>
</evidence>
<keyword evidence="2" id="KW-0564">Palmitate</keyword>
<keyword evidence="2" id="KW-0732">Signal</keyword>
<keyword evidence="4" id="KW-1185">Reference proteome</keyword>
<sequence>MSRIPRFSMTSAYRLPLCLMAAGLLSACNLAPTYQRPDPAVPATIDGVVQTLPADFVVEPASADSLQLLPWQQWVESAGLRQLIELGLQNNRDLRVAIANIEKARAQYGVQRADQLPSLNANAQGSRTRTADDLRSSAAASSVANQVSVQLGLASYELDFWGRVRNLSEAALQQYLLVEENRRSVQLGLITDIANAWVALGSDQQRLQLARDTLATREQGYGLVQRMHQLGATNGLVLAQNQTAVETARNDVAAFESQVARDRNALQLLVGGPISGDMLPPAPTASLSSNEVQSAGSGQLLDGATPQVKQPGAATAMTVVPTGLSSQVLLARPDVVAAEHSLQAQYASIGAARAAFFPTISLTANAGTASDALSGLFDGGSRAWSFVPQIRLPIFDGGRNQANLDIAQANRDAALAQYDKAIQVAFREVNDALADRATMQRRLNAQAALVQAASRVLQLSQARFKAGADDFLTVLDAQRSLYAAQQTQITLMQAEQVNRISLYKALGGGADAKQ</sequence>
<dbReference type="AlphaFoldDB" id="A0A7G5EIG8"/>
<dbReference type="Gene3D" id="2.20.200.10">
    <property type="entry name" value="Outer membrane efflux proteins (OEP)"/>
    <property type="match status" value="1"/>
</dbReference>
<dbReference type="InterPro" id="IPR010131">
    <property type="entry name" value="MdtP/NodT-like"/>
</dbReference>
<dbReference type="PANTHER" id="PTHR30203">
    <property type="entry name" value="OUTER MEMBRANE CATION EFFLUX PROTEIN"/>
    <property type="match status" value="1"/>
</dbReference>
<dbReference type="Pfam" id="PF02321">
    <property type="entry name" value="OEP"/>
    <property type="match status" value="2"/>
</dbReference>
<evidence type="ECO:0000256" key="1">
    <source>
        <dbReference type="ARBA" id="ARBA00007613"/>
    </source>
</evidence>
<comment type="subcellular location">
    <subcellularLocation>
        <location evidence="2">Cell membrane</location>
        <topology evidence="2">Lipid-anchor</topology>
    </subcellularLocation>
</comment>
<reference evidence="3 4" key="1">
    <citation type="journal article" date="2020" name="G3 (Bethesda)">
        <title>CeMbio - The Caenorhabditis elegans Microbiome Resource.</title>
        <authorList>
            <person name="Dirksen P."/>
            <person name="Assie A."/>
            <person name="Zimmermann J."/>
            <person name="Zhang F."/>
            <person name="Tietje A.M."/>
            <person name="Marsh S.A."/>
            <person name="Felix M.A."/>
            <person name="Shapira M."/>
            <person name="Kaleta C."/>
            <person name="Schulenburg H."/>
            <person name="Samuel B."/>
        </authorList>
    </citation>
    <scope>NUCLEOTIDE SEQUENCE [LARGE SCALE GENOMIC DNA]</scope>
    <source>
        <strain evidence="3 4">BIGb0172</strain>
    </source>
</reference>
<dbReference type="PANTHER" id="PTHR30203:SF32">
    <property type="entry name" value="CATION EFFLUX SYSTEM PROTEIN CUSC"/>
    <property type="match status" value="1"/>
</dbReference>
<evidence type="ECO:0000256" key="2">
    <source>
        <dbReference type="RuleBase" id="RU362097"/>
    </source>
</evidence>
<dbReference type="Gene3D" id="1.20.1600.10">
    <property type="entry name" value="Outer membrane efflux proteins (OEP)"/>
    <property type="match status" value="1"/>
</dbReference>
<dbReference type="KEGG" id="cpis:HS961_13660"/>
<dbReference type="PROSITE" id="PS51257">
    <property type="entry name" value="PROKAR_LIPOPROTEIN"/>
    <property type="match status" value="1"/>
</dbReference>
<dbReference type="EMBL" id="CP058554">
    <property type="protein sequence ID" value="QMV73793.1"/>
    <property type="molecule type" value="Genomic_DNA"/>
</dbReference>
<comment type="similarity">
    <text evidence="1 2">Belongs to the outer membrane factor (OMF) (TC 1.B.17) family.</text>
</comment>
<dbReference type="GO" id="GO:0005886">
    <property type="term" value="C:plasma membrane"/>
    <property type="evidence" value="ECO:0007669"/>
    <property type="project" value="UniProtKB-SubCell"/>
</dbReference>
<protein>
    <submittedName>
        <fullName evidence="3">Efflux transporter outer membrane subunit</fullName>
    </submittedName>
</protein>
<name>A0A7G5EIG8_9BURK</name>
<keyword evidence="2" id="KW-0812">Transmembrane</keyword>
<evidence type="ECO:0000313" key="4">
    <source>
        <dbReference type="Proteomes" id="UP000515240"/>
    </source>
</evidence>
<dbReference type="Proteomes" id="UP000515240">
    <property type="component" value="Chromosome"/>
</dbReference>
<feature type="chain" id="PRO_5029034530" evidence="2">
    <location>
        <begin position="28"/>
        <end position="514"/>
    </location>
</feature>
<feature type="signal peptide" evidence="2">
    <location>
        <begin position="1"/>
        <end position="27"/>
    </location>
</feature>
<proteinExistence type="inferred from homology"/>
<dbReference type="InterPro" id="IPR003423">
    <property type="entry name" value="OMP_efflux"/>
</dbReference>
<organism evidence="3 4">
    <name type="scientific">Comamonas piscis</name>
    <dbReference type="NCBI Taxonomy" id="1562974"/>
    <lineage>
        <taxon>Bacteria</taxon>
        <taxon>Pseudomonadati</taxon>
        <taxon>Pseudomonadota</taxon>
        <taxon>Betaproteobacteria</taxon>
        <taxon>Burkholderiales</taxon>
        <taxon>Comamonadaceae</taxon>
        <taxon>Comamonas</taxon>
    </lineage>
</organism>